<protein>
    <recommendedName>
        <fullName evidence="1">DUF4429 domain-containing protein</fullName>
    </recommendedName>
</protein>
<gene>
    <name evidence="2" type="ORF">BJ970_004591</name>
</gene>
<sequence>MLDALDAALRGDYGWCGGFVIGAAGPEDAAVGRSAICGPVRAKAASGHSNVSDVVGIEIHPARLGFNGYVTVVTNGTVRQHTALGRQSADQSKDPMSVQIRRHHNEAALALRAGFEATR</sequence>
<accession>A0A840QAT1</accession>
<feature type="domain" description="DUF4429" evidence="1">
    <location>
        <begin position="50"/>
        <end position="112"/>
    </location>
</feature>
<dbReference type="Proteomes" id="UP000584374">
    <property type="component" value="Unassembled WGS sequence"/>
</dbReference>
<dbReference type="RefSeq" id="WP_184728087.1">
    <property type="nucleotide sequence ID" value="NZ_JACHIW010000001.1"/>
</dbReference>
<dbReference type="AlphaFoldDB" id="A0A840QAT1"/>
<evidence type="ECO:0000313" key="3">
    <source>
        <dbReference type="Proteomes" id="UP000584374"/>
    </source>
</evidence>
<evidence type="ECO:0000259" key="1">
    <source>
        <dbReference type="Pfam" id="PF14472"/>
    </source>
</evidence>
<proteinExistence type="predicted"/>
<organism evidence="2 3">
    <name type="scientific">Saccharopolyspora phatthalungensis</name>
    <dbReference type="NCBI Taxonomy" id="664693"/>
    <lineage>
        <taxon>Bacteria</taxon>
        <taxon>Bacillati</taxon>
        <taxon>Actinomycetota</taxon>
        <taxon>Actinomycetes</taxon>
        <taxon>Pseudonocardiales</taxon>
        <taxon>Pseudonocardiaceae</taxon>
        <taxon>Saccharopolyspora</taxon>
    </lineage>
</organism>
<reference evidence="2 3" key="1">
    <citation type="submission" date="2020-08" db="EMBL/GenBank/DDBJ databases">
        <title>Sequencing the genomes of 1000 actinobacteria strains.</title>
        <authorList>
            <person name="Klenk H.-P."/>
        </authorList>
    </citation>
    <scope>NUCLEOTIDE SEQUENCE [LARGE SCALE GENOMIC DNA]</scope>
    <source>
        <strain evidence="2 3">DSM 45584</strain>
    </source>
</reference>
<keyword evidence="3" id="KW-1185">Reference proteome</keyword>
<evidence type="ECO:0000313" key="2">
    <source>
        <dbReference type="EMBL" id="MBB5157057.1"/>
    </source>
</evidence>
<dbReference type="EMBL" id="JACHIW010000001">
    <property type="protein sequence ID" value="MBB5157057.1"/>
    <property type="molecule type" value="Genomic_DNA"/>
</dbReference>
<dbReference type="InterPro" id="IPR027860">
    <property type="entry name" value="DUF4429"/>
</dbReference>
<comment type="caution">
    <text evidence="2">The sequence shown here is derived from an EMBL/GenBank/DDBJ whole genome shotgun (WGS) entry which is preliminary data.</text>
</comment>
<name>A0A840QAT1_9PSEU</name>
<dbReference type="Pfam" id="PF14472">
    <property type="entry name" value="DUF4429"/>
    <property type="match status" value="1"/>
</dbReference>